<keyword evidence="2" id="KW-0675">Receptor</keyword>
<dbReference type="CDD" id="cd07563">
    <property type="entry name" value="Peptidase_S41_IRBP"/>
    <property type="match status" value="1"/>
</dbReference>
<dbReference type="SMART" id="SM00245">
    <property type="entry name" value="TSPc"/>
    <property type="match status" value="1"/>
</dbReference>
<evidence type="ECO:0000313" key="3">
    <source>
        <dbReference type="Proteomes" id="UP000027345"/>
    </source>
</evidence>
<dbReference type="GO" id="GO:0006508">
    <property type="term" value="P:proteolysis"/>
    <property type="evidence" value="ECO:0007669"/>
    <property type="project" value="InterPro"/>
</dbReference>
<dbReference type="RefSeq" id="WP_043788694.1">
    <property type="nucleotide sequence ID" value="NZ_JMQI01000079.1"/>
</dbReference>
<dbReference type="AlphaFoldDB" id="A0A066TXZ1"/>
<reference evidence="2 3" key="1">
    <citation type="submission" date="2014-05" db="EMBL/GenBank/DDBJ databases">
        <title>Draft genome sequence of Amycolatopsis rifamycinica DSM 46095.</title>
        <authorList>
            <person name="Lal R."/>
            <person name="Saxena A."/>
            <person name="Kumari R."/>
            <person name="Mukherjee U."/>
            <person name="Singh P."/>
            <person name="Sangwan N."/>
            <person name="Mahato N.K."/>
        </authorList>
    </citation>
    <scope>NUCLEOTIDE SEQUENCE [LARGE SCALE GENOMIC DNA]</scope>
    <source>
        <strain evidence="2 3">DSM 46095</strain>
    </source>
</reference>
<dbReference type="STRING" id="287986.DV20_40330"/>
<feature type="domain" description="Tail specific protease" evidence="1">
    <location>
        <begin position="89"/>
        <end position="280"/>
    </location>
</feature>
<dbReference type="PANTHER" id="PTHR11261:SF3">
    <property type="entry name" value="RETINOL-BINDING PROTEIN 3"/>
    <property type="match status" value="1"/>
</dbReference>
<dbReference type="SUPFAM" id="SSF52096">
    <property type="entry name" value="ClpP/crotonase"/>
    <property type="match status" value="1"/>
</dbReference>
<comment type="caution">
    <text evidence="2">The sequence shown here is derived from an EMBL/GenBank/DDBJ whole genome shotgun (WGS) entry which is preliminary data.</text>
</comment>
<dbReference type="InterPro" id="IPR005151">
    <property type="entry name" value="Tail-specific_protease"/>
</dbReference>
<dbReference type="EMBL" id="JMQI01000079">
    <property type="protein sequence ID" value="KDN16764.1"/>
    <property type="molecule type" value="Genomic_DNA"/>
</dbReference>
<gene>
    <name evidence="2" type="ORF">DV20_40330</name>
</gene>
<dbReference type="eggNOG" id="COG0793">
    <property type="taxonomic scope" value="Bacteria"/>
</dbReference>
<evidence type="ECO:0000259" key="1">
    <source>
        <dbReference type="SMART" id="SM00245"/>
    </source>
</evidence>
<organism evidence="2 3">
    <name type="scientific">Amycolatopsis rifamycinica</name>
    <dbReference type="NCBI Taxonomy" id="287986"/>
    <lineage>
        <taxon>Bacteria</taxon>
        <taxon>Bacillati</taxon>
        <taxon>Actinomycetota</taxon>
        <taxon>Actinomycetes</taxon>
        <taxon>Pseudonocardiales</taxon>
        <taxon>Pseudonocardiaceae</taxon>
        <taxon>Amycolatopsis</taxon>
    </lineage>
</organism>
<sequence>MGSQSRAAQVEEVIRRLEAHYVFPDVAEKLAQVLRARLDEGAYVDFGDAEFATAVTADLQSVNGDPHLRLRHHADPVAEDGDAEFASEDFRRTAELENFGVASVRRLPGNVGYLDTTLLYPLDLSATAFAAAMTLVAPADALLLDVRRNRGGDPETSAFLQSYLVDKRTHYLDLYEREGHRTTQLWTLPYVPGPKFGGTKPIWVLTGPATFSGGEDIAFSLQRQGRAKTVGEPTRGGAHPREQYKVDTYLDVTVSIARTYDPETGENWEGTGVSPDIPVAADEAFDTAYELALRHVLDLGDAGPRRVVAEEARKALDQR</sequence>
<dbReference type="PANTHER" id="PTHR11261">
    <property type="entry name" value="INTERPHOTORECEPTOR RETINOID-BINDING PROTEIN"/>
    <property type="match status" value="1"/>
</dbReference>
<dbReference type="Pfam" id="PF11918">
    <property type="entry name" value="Peptidase_S41_N"/>
    <property type="match status" value="1"/>
</dbReference>
<dbReference type="Gene3D" id="3.90.226.10">
    <property type="entry name" value="2-enoyl-CoA Hydratase, Chain A, domain 1"/>
    <property type="match status" value="1"/>
</dbReference>
<dbReference type="Gene3D" id="3.30.750.44">
    <property type="match status" value="1"/>
</dbReference>
<dbReference type="InterPro" id="IPR029045">
    <property type="entry name" value="ClpP/crotonase-like_dom_sf"/>
</dbReference>
<accession>A0A066TXZ1</accession>
<keyword evidence="3" id="KW-1185">Reference proteome</keyword>
<dbReference type="Proteomes" id="UP000027345">
    <property type="component" value="Unassembled WGS sequence"/>
</dbReference>
<name>A0A066TXZ1_9PSEU</name>
<dbReference type="Pfam" id="PF03572">
    <property type="entry name" value="Peptidase_S41"/>
    <property type="match status" value="1"/>
</dbReference>
<dbReference type="GO" id="GO:0008236">
    <property type="term" value="F:serine-type peptidase activity"/>
    <property type="evidence" value="ECO:0007669"/>
    <property type="project" value="InterPro"/>
</dbReference>
<dbReference type="OrthoDB" id="6397760at2"/>
<evidence type="ECO:0000313" key="2">
    <source>
        <dbReference type="EMBL" id="KDN16764.1"/>
    </source>
</evidence>
<protein>
    <submittedName>
        <fullName evidence="2">Interphotoreceptor retinoid-binding protein</fullName>
    </submittedName>
</protein>
<proteinExistence type="predicted"/>